<evidence type="ECO:0000259" key="4">
    <source>
        <dbReference type="Pfam" id="PF00501"/>
    </source>
</evidence>
<feature type="region of interest" description="Disordered" evidence="3">
    <location>
        <begin position="748"/>
        <end position="769"/>
    </location>
</feature>
<comment type="similarity">
    <text evidence="1">Belongs to the ATP-dependent AMP-binding enzyme family.</text>
</comment>
<dbReference type="PANTHER" id="PTHR43201">
    <property type="entry name" value="ACYL-COA SYNTHETASE"/>
    <property type="match status" value="1"/>
</dbReference>
<name>A0A499UMQ7_9ACTN</name>
<reference evidence="6 7" key="1">
    <citation type="journal article" date="2020" name="Int. J. Syst. Evol. Microbiol.">
        <title>Reclassification of Streptomyces castelarensis and Streptomyces sporoclivatus as later heterotypic synonyms of Streptomyces antimycoticus.</title>
        <authorList>
            <person name="Komaki H."/>
            <person name="Tamura T."/>
        </authorList>
    </citation>
    <scope>NUCLEOTIDE SEQUENCE [LARGE SCALE GENOMIC DNA]</scope>
    <source>
        <strain evidence="6 7">NBRC 100767</strain>
    </source>
</reference>
<dbReference type="AlphaFoldDB" id="A0A499UMQ7"/>
<protein>
    <recommendedName>
        <fullName evidence="8">ATP-dependent acyl-CoA ligase</fullName>
    </recommendedName>
</protein>
<evidence type="ECO:0000313" key="6">
    <source>
        <dbReference type="EMBL" id="BBJ38361.1"/>
    </source>
</evidence>
<dbReference type="GO" id="GO:0006631">
    <property type="term" value="P:fatty acid metabolic process"/>
    <property type="evidence" value="ECO:0007669"/>
    <property type="project" value="TreeGrafter"/>
</dbReference>
<feature type="domain" description="AMP-dependent synthetase/ligase" evidence="4">
    <location>
        <begin position="11"/>
        <end position="355"/>
    </location>
</feature>
<evidence type="ECO:0000256" key="3">
    <source>
        <dbReference type="SAM" id="MobiDB-lite"/>
    </source>
</evidence>
<evidence type="ECO:0008006" key="8">
    <source>
        <dbReference type="Google" id="ProtNLM"/>
    </source>
</evidence>
<dbReference type="Pfam" id="PF00501">
    <property type="entry name" value="AMP-binding"/>
    <property type="match status" value="1"/>
</dbReference>
<dbReference type="Pfam" id="PF13193">
    <property type="entry name" value="AMP-binding_C"/>
    <property type="match status" value="1"/>
</dbReference>
<dbReference type="InterPro" id="IPR042099">
    <property type="entry name" value="ANL_N_sf"/>
</dbReference>
<dbReference type="Gene3D" id="3.40.50.12780">
    <property type="entry name" value="N-terminal domain of ligase-like"/>
    <property type="match status" value="1"/>
</dbReference>
<dbReference type="PANTHER" id="PTHR43201:SF5">
    <property type="entry name" value="MEDIUM-CHAIN ACYL-COA LIGASE ACSF2, MITOCHONDRIAL"/>
    <property type="match status" value="1"/>
</dbReference>
<evidence type="ECO:0000259" key="5">
    <source>
        <dbReference type="Pfam" id="PF13193"/>
    </source>
</evidence>
<proteinExistence type="inferred from homology"/>
<organism evidence="6 7">
    <name type="scientific">Streptomyces antimycoticus</name>
    <dbReference type="NCBI Taxonomy" id="68175"/>
    <lineage>
        <taxon>Bacteria</taxon>
        <taxon>Bacillati</taxon>
        <taxon>Actinomycetota</taxon>
        <taxon>Actinomycetes</taxon>
        <taxon>Kitasatosporales</taxon>
        <taxon>Streptomycetaceae</taxon>
        <taxon>Streptomyces</taxon>
        <taxon>Streptomyces violaceusniger group</taxon>
    </lineage>
</organism>
<feature type="domain" description="AMP-binding enzyme C-terminal" evidence="5">
    <location>
        <begin position="402"/>
        <end position="462"/>
    </location>
</feature>
<accession>A0A499UMQ7</accession>
<dbReference type="Proteomes" id="UP000463951">
    <property type="component" value="Chromosome"/>
</dbReference>
<feature type="region of interest" description="Disordered" evidence="3">
    <location>
        <begin position="488"/>
        <end position="507"/>
    </location>
</feature>
<evidence type="ECO:0000256" key="1">
    <source>
        <dbReference type="ARBA" id="ARBA00006432"/>
    </source>
</evidence>
<dbReference type="InterPro" id="IPR025110">
    <property type="entry name" value="AMP-bd_C"/>
</dbReference>
<dbReference type="SUPFAM" id="SSF56801">
    <property type="entry name" value="Acetyl-CoA synthetase-like"/>
    <property type="match status" value="1"/>
</dbReference>
<keyword evidence="2" id="KW-0436">Ligase</keyword>
<dbReference type="EMBL" id="AP019620">
    <property type="protein sequence ID" value="BBJ38361.1"/>
    <property type="molecule type" value="Genomic_DNA"/>
</dbReference>
<evidence type="ECO:0000313" key="7">
    <source>
        <dbReference type="Proteomes" id="UP000463951"/>
    </source>
</evidence>
<dbReference type="InterPro" id="IPR045851">
    <property type="entry name" value="AMP-bd_C_sf"/>
</dbReference>
<evidence type="ECO:0000256" key="2">
    <source>
        <dbReference type="ARBA" id="ARBA00022598"/>
    </source>
</evidence>
<sequence length="769" mass="83213">MTSLTIPGLLHTAARDHGDRPFLRIGGTVRTYRQTREAAATMAGALAARGCRPGDRIAAMTGNRAELVDLFLGAAWLGAELVPLNTGLRGSGLRNVLDQARPTQLLAEEETAERLRAAGYRGTLWLAGGDDVPRPGHGPALPAAPVRPGDTACVLFTSGTTGTSRGVRCPHAQFVWWGRNVSGALRLTADDVLYTCLPLFHTNALNALAQAMTVGAAYTLAPRFSASRYWTEAAGAGATVVYLLGAMVPMLLAQPPGPHDRAHRAVRGLSPATPAHAWQPFRERFGVTLVDGFGSTETNLVIGTTPEEQRPGYIGTLRDGFDARVVDELLTPVPDGTPGELLVRSHRPYAFATGYLGEPVEPADAWRRTGDRVVREPDGWFRFVDRIKDVIRRRGENISSCEVETVVRSHPAVADAAVFPVPSELAEDEVMVAVLPRADSTLDPADLIRHCELELPPFAAPATWTSCASCRSPRPARCARRRCGGVASRRRRGTGSGPRQVHPCGDDVGELPGQLLGRRYVAAGQDRGLAAERRRELLQRGQRVVVLRGAYGEYRGRDVRQPLLHPVPVHRLVSLLHPVQHGQRVDHIAGQRGLLALPVEAAAPVPQLHQMRAVRLRIDMIDRGASGRRLAFGLVDEGRGREQQTADAVAQPGSHLHGDHTARVMAHQVECVQSEPVGHRLHPVGEPLDRVRPLGLGRGAEPHGVHGDRPVCPAHQGQHIGVLGPGTRRLMQQQHRLAGPALRVVQLPEGTGRVAPPHRVRHRREPPSD</sequence>
<dbReference type="Gene3D" id="3.30.300.30">
    <property type="match status" value="1"/>
</dbReference>
<dbReference type="InterPro" id="IPR020845">
    <property type="entry name" value="AMP-binding_CS"/>
</dbReference>
<feature type="compositionally biased region" description="Basic residues" evidence="3">
    <location>
        <begin position="756"/>
        <end position="769"/>
    </location>
</feature>
<dbReference type="InterPro" id="IPR000873">
    <property type="entry name" value="AMP-dep_synth/lig_dom"/>
</dbReference>
<dbReference type="GO" id="GO:0031956">
    <property type="term" value="F:medium-chain fatty acid-CoA ligase activity"/>
    <property type="evidence" value="ECO:0007669"/>
    <property type="project" value="TreeGrafter"/>
</dbReference>
<dbReference type="PROSITE" id="PS00455">
    <property type="entry name" value="AMP_BINDING"/>
    <property type="match status" value="1"/>
</dbReference>
<gene>
    <name evidence="6" type="ORF">SSPO_010790</name>
</gene>